<dbReference type="EMBL" id="MT141530">
    <property type="protein sequence ID" value="QJA65019.1"/>
    <property type="molecule type" value="Genomic_DNA"/>
</dbReference>
<gene>
    <name evidence="2" type="ORF">MM415A00374_0020</name>
    <name evidence="1" type="ORF">MM415B00446_0043</name>
</gene>
<reference evidence="1" key="1">
    <citation type="submission" date="2020-03" db="EMBL/GenBank/DDBJ databases">
        <title>The deep terrestrial virosphere.</title>
        <authorList>
            <person name="Holmfeldt K."/>
            <person name="Nilsson E."/>
            <person name="Simone D."/>
            <person name="Lopez-Fernandez M."/>
            <person name="Wu X."/>
            <person name="de Brujin I."/>
            <person name="Lundin D."/>
            <person name="Andersson A."/>
            <person name="Bertilsson S."/>
            <person name="Dopson M."/>
        </authorList>
    </citation>
    <scope>NUCLEOTIDE SEQUENCE</scope>
    <source>
        <strain evidence="2">MM415A00374</strain>
        <strain evidence="1">MM415B00446</strain>
    </source>
</reference>
<dbReference type="EMBL" id="MT142494">
    <property type="protein sequence ID" value="QJA82708.1"/>
    <property type="molecule type" value="Genomic_DNA"/>
</dbReference>
<protein>
    <submittedName>
        <fullName evidence="1">Uncharacterized protein</fullName>
    </submittedName>
</protein>
<proteinExistence type="predicted"/>
<name>A0A6M3J4R8_9ZZZZ</name>
<sequence>MNVKEDEQTIRKDERKSSLWAAVRLLERKNIIVHDHPIYRGYCQGCLLQKDILALSEVDKGQASPGVKE</sequence>
<accession>A0A6M3J4R8</accession>
<organism evidence="1">
    <name type="scientific">viral metagenome</name>
    <dbReference type="NCBI Taxonomy" id="1070528"/>
    <lineage>
        <taxon>unclassified sequences</taxon>
        <taxon>metagenomes</taxon>
        <taxon>organismal metagenomes</taxon>
    </lineage>
</organism>
<evidence type="ECO:0000313" key="2">
    <source>
        <dbReference type="EMBL" id="QJA82708.1"/>
    </source>
</evidence>
<dbReference type="AlphaFoldDB" id="A0A6M3J4R8"/>
<evidence type="ECO:0000313" key="1">
    <source>
        <dbReference type="EMBL" id="QJA65019.1"/>
    </source>
</evidence>